<keyword evidence="3" id="KW-0809">Transit peptide</keyword>
<organism evidence="8 9">
    <name type="scientific">Calycina marina</name>
    <dbReference type="NCBI Taxonomy" id="1763456"/>
    <lineage>
        <taxon>Eukaryota</taxon>
        <taxon>Fungi</taxon>
        <taxon>Dikarya</taxon>
        <taxon>Ascomycota</taxon>
        <taxon>Pezizomycotina</taxon>
        <taxon>Leotiomycetes</taxon>
        <taxon>Helotiales</taxon>
        <taxon>Pezizellaceae</taxon>
        <taxon>Calycina</taxon>
    </lineage>
</organism>
<keyword evidence="9" id="KW-1185">Reference proteome</keyword>
<evidence type="ECO:0000256" key="7">
    <source>
        <dbReference type="ARBA" id="ARBA00035140"/>
    </source>
</evidence>
<comment type="subcellular location">
    <subcellularLocation>
        <location evidence="1">Mitochondrion</location>
    </subcellularLocation>
</comment>
<gene>
    <name evidence="8" type="ORF">BJ878DRAFT_518471</name>
</gene>
<keyword evidence="5" id="KW-0496">Mitochondrion</keyword>
<dbReference type="Proteomes" id="UP000887226">
    <property type="component" value="Unassembled WGS sequence"/>
</dbReference>
<protein>
    <recommendedName>
        <fullName evidence="7">Small ribosomal subunit protein mS29</fullName>
    </recommendedName>
</protein>
<name>A0A9P7YZ15_9HELO</name>
<accession>A0A9P7YZ15</accession>
<dbReference type="InterPro" id="IPR019368">
    <property type="entry name" value="Ribosomal_mS29"/>
</dbReference>
<comment type="caution">
    <text evidence="8">The sequence shown here is derived from an EMBL/GenBank/DDBJ whole genome shotgun (WGS) entry which is preliminary data.</text>
</comment>
<sequence>MASPACWKCLSRPSPLQMTSQIQLRSATAAFSTTTPVFNVVKKKTAAGKLIQSKAGQAKTLRLKKKAPVKMGKPPAPGERKAMRKRVVLSNTNALAVPGMQDLKKDIVGNLGKEFVGRVLGIEGKTVDALRAAEAFKPHQSWCFFRRPGILIREETIVLGEKIIDAEKEGGLKLVLDGDRVTGKSLMLVSALAMAHVRGWIVLNVPEAQELTNAVTDYAAIEGSKLYSQNTYTASWLTAIAKTNAAILDKLKLTQEHPEVPIPLPADITLTRLCELGARDPEISWPILQALWKEMTANGRPPIIMALDGLQYISQDSLYRTPDFKPIHSHDLAIVDHFLAYLSGEKTFPNGGAAIAATSRSHAPTSKSMELAIRKSQERQFGGRVIERDTWGRERYDDIRAIEAFRNDENLRSIEVFAERDPWEKNYDARSDRALAKIETMKLAGLSRIEARGLMEYWAQSGLLRKQVDEKIVTEKWTLAGNGVVGEIERGALHMRI</sequence>
<comment type="similarity">
    <text evidence="2">Belongs to the mitochondrion-specific ribosomal protein mS29 family.</text>
</comment>
<dbReference type="GO" id="GO:0003735">
    <property type="term" value="F:structural constituent of ribosome"/>
    <property type="evidence" value="ECO:0007669"/>
    <property type="project" value="TreeGrafter"/>
</dbReference>
<evidence type="ECO:0000256" key="1">
    <source>
        <dbReference type="ARBA" id="ARBA00004173"/>
    </source>
</evidence>
<dbReference type="PANTHER" id="PTHR12810:SF0">
    <property type="entry name" value="SMALL RIBOSOMAL SUBUNIT PROTEIN MS29"/>
    <property type="match status" value="1"/>
</dbReference>
<dbReference type="EMBL" id="MU254143">
    <property type="protein sequence ID" value="KAG9241880.1"/>
    <property type="molecule type" value="Genomic_DNA"/>
</dbReference>
<evidence type="ECO:0000256" key="5">
    <source>
        <dbReference type="ARBA" id="ARBA00023128"/>
    </source>
</evidence>
<dbReference type="OrthoDB" id="274828at2759"/>
<evidence type="ECO:0000313" key="9">
    <source>
        <dbReference type="Proteomes" id="UP000887226"/>
    </source>
</evidence>
<evidence type="ECO:0000256" key="3">
    <source>
        <dbReference type="ARBA" id="ARBA00022946"/>
    </source>
</evidence>
<evidence type="ECO:0000256" key="6">
    <source>
        <dbReference type="ARBA" id="ARBA00023274"/>
    </source>
</evidence>
<dbReference type="GO" id="GO:0005763">
    <property type="term" value="C:mitochondrial small ribosomal subunit"/>
    <property type="evidence" value="ECO:0007669"/>
    <property type="project" value="TreeGrafter"/>
</dbReference>
<reference evidence="8" key="1">
    <citation type="journal article" date="2021" name="IMA Fungus">
        <title>Genomic characterization of three marine fungi, including Emericellopsis atlantica sp. nov. with signatures of a generalist lifestyle and marine biomass degradation.</title>
        <authorList>
            <person name="Hagestad O.C."/>
            <person name="Hou L."/>
            <person name="Andersen J.H."/>
            <person name="Hansen E.H."/>
            <person name="Altermark B."/>
            <person name="Li C."/>
            <person name="Kuhnert E."/>
            <person name="Cox R.J."/>
            <person name="Crous P.W."/>
            <person name="Spatafora J.W."/>
            <person name="Lail K."/>
            <person name="Amirebrahimi M."/>
            <person name="Lipzen A."/>
            <person name="Pangilinan J."/>
            <person name="Andreopoulos W."/>
            <person name="Hayes R.D."/>
            <person name="Ng V."/>
            <person name="Grigoriev I.V."/>
            <person name="Jackson S.A."/>
            <person name="Sutton T.D.S."/>
            <person name="Dobson A.D.W."/>
            <person name="Rama T."/>
        </authorList>
    </citation>
    <scope>NUCLEOTIDE SEQUENCE</scope>
    <source>
        <strain evidence="8">TRa3180A</strain>
    </source>
</reference>
<evidence type="ECO:0000313" key="8">
    <source>
        <dbReference type="EMBL" id="KAG9241880.1"/>
    </source>
</evidence>
<dbReference type="PANTHER" id="PTHR12810">
    <property type="entry name" value="MITOCHONDRIAL 28S RIBOSOMAL PROTEIN S29"/>
    <property type="match status" value="1"/>
</dbReference>
<keyword evidence="6" id="KW-0687">Ribonucleoprotein</keyword>
<keyword evidence="4" id="KW-0689">Ribosomal protein</keyword>
<dbReference type="AlphaFoldDB" id="A0A9P7YZ15"/>
<evidence type="ECO:0000256" key="4">
    <source>
        <dbReference type="ARBA" id="ARBA00022980"/>
    </source>
</evidence>
<evidence type="ECO:0000256" key="2">
    <source>
        <dbReference type="ARBA" id="ARBA00009863"/>
    </source>
</evidence>
<proteinExistence type="inferred from homology"/>
<dbReference type="Pfam" id="PF10236">
    <property type="entry name" value="DAP3"/>
    <property type="match status" value="1"/>
</dbReference>